<accession>A0A1R1XQC6</accession>
<dbReference type="Proteomes" id="UP000187429">
    <property type="component" value="Unassembled WGS sequence"/>
</dbReference>
<organism evidence="2 3">
    <name type="scientific">Smittium culicis</name>
    <dbReference type="NCBI Taxonomy" id="133412"/>
    <lineage>
        <taxon>Eukaryota</taxon>
        <taxon>Fungi</taxon>
        <taxon>Fungi incertae sedis</taxon>
        <taxon>Zoopagomycota</taxon>
        <taxon>Kickxellomycotina</taxon>
        <taxon>Harpellomycetes</taxon>
        <taxon>Harpellales</taxon>
        <taxon>Legeriomycetaceae</taxon>
        <taxon>Smittium</taxon>
    </lineage>
</organism>
<dbReference type="AlphaFoldDB" id="A0A1R1XQC6"/>
<feature type="region of interest" description="Disordered" evidence="1">
    <location>
        <begin position="85"/>
        <end position="116"/>
    </location>
</feature>
<comment type="caution">
    <text evidence="2">The sequence shown here is derived from an EMBL/GenBank/DDBJ whole genome shotgun (WGS) entry which is preliminary data.</text>
</comment>
<feature type="region of interest" description="Disordered" evidence="1">
    <location>
        <begin position="1"/>
        <end position="22"/>
    </location>
</feature>
<reference evidence="3" key="1">
    <citation type="submission" date="2017-01" db="EMBL/GenBank/DDBJ databases">
        <authorList>
            <person name="Wang Y."/>
            <person name="White M."/>
            <person name="Kvist S."/>
            <person name="Moncalvo J.-M."/>
        </authorList>
    </citation>
    <scope>NUCLEOTIDE SEQUENCE [LARGE SCALE GENOMIC DNA]</scope>
    <source>
        <strain evidence="3">ID-206-W2</strain>
    </source>
</reference>
<proteinExistence type="predicted"/>
<name>A0A1R1XQC6_9FUNG</name>
<gene>
    <name evidence="2" type="ORF">AYI69_g7686</name>
</gene>
<protein>
    <submittedName>
        <fullName evidence="2">Uncharacterized protein</fullName>
    </submittedName>
</protein>
<sequence length="116" mass="12529">MASSESLFDDDPDSSPSLSSHDLDADHAWVVEGILSGPGLKKDFFCSTRNPCCSVPISWLGRLSTETRPLTGRKTEAITGSLEIFPHIPSEPPRGRNSEPQSLGALKSFGTREKVS</sequence>
<keyword evidence="3" id="KW-1185">Reference proteome</keyword>
<dbReference type="EMBL" id="LSSM01003780">
    <property type="protein sequence ID" value="OMJ16804.1"/>
    <property type="molecule type" value="Genomic_DNA"/>
</dbReference>
<evidence type="ECO:0000313" key="2">
    <source>
        <dbReference type="EMBL" id="OMJ16804.1"/>
    </source>
</evidence>
<evidence type="ECO:0000256" key="1">
    <source>
        <dbReference type="SAM" id="MobiDB-lite"/>
    </source>
</evidence>
<evidence type="ECO:0000313" key="3">
    <source>
        <dbReference type="Proteomes" id="UP000187429"/>
    </source>
</evidence>